<dbReference type="AlphaFoldDB" id="A0AAD8N4T2"/>
<proteinExistence type="inferred from homology"/>
<protein>
    <submittedName>
        <fullName evidence="4">Transferase, Chloramphenicol acetyltransferase-like domain protein</fullName>
    </submittedName>
</protein>
<dbReference type="Proteomes" id="UP001237642">
    <property type="component" value="Unassembled WGS sequence"/>
</dbReference>
<evidence type="ECO:0000313" key="4">
    <source>
        <dbReference type="EMBL" id="KAK1401625.1"/>
    </source>
</evidence>
<dbReference type="GO" id="GO:0016746">
    <property type="term" value="F:acyltransferase activity"/>
    <property type="evidence" value="ECO:0007669"/>
    <property type="project" value="UniProtKB-KW"/>
</dbReference>
<sequence>MKEFFSSCGRILPRAMVYEAAKTTDNWVVETVSQGNILPSSATPDHLRIFKLSVLDQIALNVYIPLILFYHNNNTSHLSSVISNRSKLLKHALSKTLSQFYPFAGKVKDNLHIECNDQGVHYIETQVNTHLSDFLGQSPGNEMLNLLVPQNAKESAIGNYVLMIQVNVFACGGVAICTCINHKFVDGDTYSLFLRHWATAARGSVHTINPSFTAPSLFPQISSLNFHNPESIGKAKFVSQRFVFDRTNLAALKSKTSSPTSESAPTRFEVVAALLWKCFAKAANTVNNNFLEKSLILAMVINLRGKNCVPKNAVGNLIWHGFAECKLSANLEHHFLASQIQKGKAQVNDDFIEVIKGESGATTILKYAEMIMKSEEVSVPVVITSMCNMGIYEHDFGEGKPIWFYYGNLSLVNFISLCETRVGGGLEAVVSLRKEEMVIFENDPELLAFASLSPAPI</sequence>
<accession>A0AAD8N4T2</accession>
<evidence type="ECO:0000256" key="1">
    <source>
        <dbReference type="ARBA" id="ARBA00009861"/>
    </source>
</evidence>
<evidence type="ECO:0000313" key="5">
    <source>
        <dbReference type="Proteomes" id="UP001237642"/>
    </source>
</evidence>
<dbReference type="InterPro" id="IPR023213">
    <property type="entry name" value="CAT-like_dom_sf"/>
</dbReference>
<name>A0AAD8N4T2_9APIA</name>
<gene>
    <name evidence="4" type="ORF">POM88_001230</name>
</gene>
<dbReference type="Gene3D" id="3.30.559.10">
    <property type="entry name" value="Chloramphenicol acetyltransferase-like domain"/>
    <property type="match status" value="2"/>
</dbReference>
<evidence type="ECO:0000256" key="2">
    <source>
        <dbReference type="ARBA" id="ARBA00022679"/>
    </source>
</evidence>
<keyword evidence="2 4" id="KW-0808">Transferase</keyword>
<keyword evidence="3" id="KW-0012">Acyltransferase</keyword>
<evidence type="ECO:0000256" key="3">
    <source>
        <dbReference type="ARBA" id="ARBA00023315"/>
    </source>
</evidence>
<comment type="similarity">
    <text evidence="1">Belongs to the plant acyltransferase family.</text>
</comment>
<comment type="caution">
    <text evidence="4">The sequence shown here is derived from an EMBL/GenBank/DDBJ whole genome shotgun (WGS) entry which is preliminary data.</text>
</comment>
<dbReference type="PANTHER" id="PTHR31623">
    <property type="entry name" value="F21J9.9"/>
    <property type="match status" value="1"/>
</dbReference>
<reference evidence="4" key="1">
    <citation type="submission" date="2023-02" db="EMBL/GenBank/DDBJ databases">
        <title>Genome of toxic invasive species Heracleum sosnowskyi carries increased number of genes despite the absence of recent whole-genome duplications.</title>
        <authorList>
            <person name="Schelkunov M."/>
            <person name="Shtratnikova V."/>
            <person name="Makarenko M."/>
            <person name="Klepikova A."/>
            <person name="Omelchenko D."/>
            <person name="Novikova G."/>
            <person name="Obukhova E."/>
            <person name="Bogdanov V."/>
            <person name="Penin A."/>
            <person name="Logacheva M."/>
        </authorList>
    </citation>
    <scope>NUCLEOTIDE SEQUENCE</scope>
    <source>
        <strain evidence="4">Hsosn_3</strain>
        <tissue evidence="4">Leaf</tissue>
    </source>
</reference>
<keyword evidence="5" id="KW-1185">Reference proteome</keyword>
<organism evidence="4 5">
    <name type="scientific">Heracleum sosnowskyi</name>
    <dbReference type="NCBI Taxonomy" id="360622"/>
    <lineage>
        <taxon>Eukaryota</taxon>
        <taxon>Viridiplantae</taxon>
        <taxon>Streptophyta</taxon>
        <taxon>Embryophyta</taxon>
        <taxon>Tracheophyta</taxon>
        <taxon>Spermatophyta</taxon>
        <taxon>Magnoliopsida</taxon>
        <taxon>eudicotyledons</taxon>
        <taxon>Gunneridae</taxon>
        <taxon>Pentapetalae</taxon>
        <taxon>asterids</taxon>
        <taxon>campanulids</taxon>
        <taxon>Apiales</taxon>
        <taxon>Apiaceae</taxon>
        <taxon>Apioideae</taxon>
        <taxon>apioid superclade</taxon>
        <taxon>Tordylieae</taxon>
        <taxon>Tordyliinae</taxon>
        <taxon>Heracleum</taxon>
    </lineage>
</organism>
<dbReference type="PANTHER" id="PTHR31623:SF17">
    <property type="entry name" value="F21J9.9"/>
    <property type="match status" value="1"/>
</dbReference>
<reference evidence="4" key="2">
    <citation type="submission" date="2023-05" db="EMBL/GenBank/DDBJ databases">
        <authorList>
            <person name="Schelkunov M.I."/>
        </authorList>
    </citation>
    <scope>NUCLEOTIDE SEQUENCE</scope>
    <source>
        <strain evidence="4">Hsosn_3</strain>
        <tissue evidence="4">Leaf</tissue>
    </source>
</reference>
<dbReference type="Pfam" id="PF02458">
    <property type="entry name" value="Transferase"/>
    <property type="match status" value="1"/>
</dbReference>
<dbReference type="EMBL" id="JAUIZM010000001">
    <property type="protein sequence ID" value="KAK1401625.1"/>
    <property type="molecule type" value="Genomic_DNA"/>
</dbReference>